<evidence type="ECO:0000313" key="2">
    <source>
        <dbReference type="EMBL" id="KAK3550740.1"/>
    </source>
</evidence>
<gene>
    <name evidence="2" type="ORF">QTP70_003942</name>
</gene>
<accession>A0AAE0V991</accession>
<keyword evidence="3" id="KW-1185">Reference proteome</keyword>
<name>A0AAE0V991_9TELE</name>
<dbReference type="AlphaFoldDB" id="A0AAE0V991"/>
<organism evidence="2 3">
    <name type="scientific">Hemibagrus guttatus</name>
    <dbReference type="NCBI Taxonomy" id="175788"/>
    <lineage>
        <taxon>Eukaryota</taxon>
        <taxon>Metazoa</taxon>
        <taxon>Chordata</taxon>
        <taxon>Craniata</taxon>
        <taxon>Vertebrata</taxon>
        <taxon>Euteleostomi</taxon>
        <taxon>Actinopterygii</taxon>
        <taxon>Neopterygii</taxon>
        <taxon>Teleostei</taxon>
        <taxon>Ostariophysi</taxon>
        <taxon>Siluriformes</taxon>
        <taxon>Bagridae</taxon>
        <taxon>Hemibagrus</taxon>
    </lineage>
</organism>
<sequence length="123" mass="13736">MSKCSKGNIGANQGGKDRLRATEQRLQGEGIRPRLVQLAQSEEDTDPEDVEQSEAPAYNTRERNKKKLQQRIEPQTGDGAIVHMLLPIKCVEYGMSPVNWQTAEAKGILSGPIQHKSYYGTQR</sequence>
<reference evidence="2" key="1">
    <citation type="submission" date="2023-06" db="EMBL/GenBank/DDBJ databases">
        <title>Male Hemibagrus guttatus genome.</title>
        <authorList>
            <person name="Bian C."/>
        </authorList>
    </citation>
    <scope>NUCLEOTIDE SEQUENCE</scope>
    <source>
        <strain evidence="2">Male_cb2023</strain>
        <tissue evidence="2">Muscle</tissue>
    </source>
</reference>
<evidence type="ECO:0000256" key="1">
    <source>
        <dbReference type="SAM" id="MobiDB-lite"/>
    </source>
</evidence>
<proteinExistence type="predicted"/>
<dbReference type="EMBL" id="JAUCMX010000003">
    <property type="protein sequence ID" value="KAK3550740.1"/>
    <property type="molecule type" value="Genomic_DNA"/>
</dbReference>
<feature type="compositionally biased region" description="Acidic residues" evidence="1">
    <location>
        <begin position="41"/>
        <end position="52"/>
    </location>
</feature>
<evidence type="ECO:0000313" key="3">
    <source>
        <dbReference type="Proteomes" id="UP001274896"/>
    </source>
</evidence>
<dbReference type="Proteomes" id="UP001274896">
    <property type="component" value="Unassembled WGS sequence"/>
</dbReference>
<comment type="caution">
    <text evidence="2">The sequence shown here is derived from an EMBL/GenBank/DDBJ whole genome shotgun (WGS) entry which is preliminary data.</text>
</comment>
<protein>
    <submittedName>
        <fullName evidence="2">Uncharacterized protein</fullName>
    </submittedName>
</protein>
<feature type="region of interest" description="Disordered" evidence="1">
    <location>
        <begin position="1"/>
        <end position="72"/>
    </location>
</feature>